<keyword evidence="1" id="KW-0418">Kinase</keyword>
<dbReference type="EMBL" id="CM001218">
    <property type="protein sequence ID" value="KEH37850.1"/>
    <property type="molecule type" value="Genomic_DNA"/>
</dbReference>
<reference evidence="1 3" key="1">
    <citation type="journal article" date="2011" name="Nature">
        <title>The Medicago genome provides insight into the evolution of rhizobial symbioses.</title>
        <authorList>
            <person name="Young N.D."/>
            <person name="Debelle F."/>
            <person name="Oldroyd G.E."/>
            <person name="Geurts R."/>
            <person name="Cannon S.B."/>
            <person name="Udvardi M.K."/>
            <person name="Benedito V.A."/>
            <person name="Mayer K.F."/>
            <person name="Gouzy J."/>
            <person name="Schoof H."/>
            <person name="Van de Peer Y."/>
            <person name="Proost S."/>
            <person name="Cook D.R."/>
            <person name="Meyers B.C."/>
            <person name="Spannagl M."/>
            <person name="Cheung F."/>
            <person name="De Mita S."/>
            <person name="Krishnakumar V."/>
            <person name="Gundlach H."/>
            <person name="Zhou S."/>
            <person name="Mudge J."/>
            <person name="Bharti A.K."/>
            <person name="Murray J.D."/>
            <person name="Naoumkina M.A."/>
            <person name="Rosen B."/>
            <person name="Silverstein K.A."/>
            <person name="Tang H."/>
            <person name="Rombauts S."/>
            <person name="Zhao P.X."/>
            <person name="Zhou P."/>
            <person name="Barbe V."/>
            <person name="Bardou P."/>
            <person name="Bechner M."/>
            <person name="Bellec A."/>
            <person name="Berger A."/>
            <person name="Berges H."/>
            <person name="Bidwell S."/>
            <person name="Bisseling T."/>
            <person name="Choisne N."/>
            <person name="Couloux A."/>
            <person name="Denny R."/>
            <person name="Deshpande S."/>
            <person name="Dai X."/>
            <person name="Doyle J.J."/>
            <person name="Dudez A.M."/>
            <person name="Farmer A.D."/>
            <person name="Fouteau S."/>
            <person name="Franken C."/>
            <person name="Gibelin C."/>
            <person name="Gish J."/>
            <person name="Goldstein S."/>
            <person name="Gonzalez A.J."/>
            <person name="Green P.J."/>
            <person name="Hallab A."/>
            <person name="Hartog M."/>
            <person name="Hua A."/>
            <person name="Humphray S.J."/>
            <person name="Jeong D.H."/>
            <person name="Jing Y."/>
            <person name="Jocker A."/>
            <person name="Kenton S.M."/>
            <person name="Kim D.J."/>
            <person name="Klee K."/>
            <person name="Lai H."/>
            <person name="Lang C."/>
            <person name="Lin S."/>
            <person name="Macmil S.L."/>
            <person name="Magdelenat G."/>
            <person name="Matthews L."/>
            <person name="McCorrison J."/>
            <person name="Monaghan E.L."/>
            <person name="Mun J.H."/>
            <person name="Najar F.Z."/>
            <person name="Nicholson C."/>
            <person name="Noirot C."/>
            <person name="O'Bleness M."/>
            <person name="Paule C.R."/>
            <person name="Poulain J."/>
            <person name="Prion F."/>
            <person name="Qin B."/>
            <person name="Qu C."/>
            <person name="Retzel E.F."/>
            <person name="Riddle C."/>
            <person name="Sallet E."/>
            <person name="Samain S."/>
            <person name="Samson N."/>
            <person name="Sanders I."/>
            <person name="Saurat O."/>
            <person name="Scarpelli C."/>
            <person name="Schiex T."/>
            <person name="Segurens B."/>
            <person name="Severin A.J."/>
            <person name="Sherrier D.J."/>
            <person name="Shi R."/>
            <person name="Sims S."/>
            <person name="Singer S.R."/>
            <person name="Sinharoy S."/>
            <person name="Sterck L."/>
            <person name="Viollet A."/>
            <person name="Wang B.B."/>
            <person name="Wang K."/>
            <person name="Wang M."/>
            <person name="Wang X."/>
            <person name="Warfsmann J."/>
            <person name="Weissenbach J."/>
            <person name="White D.D."/>
            <person name="White J.D."/>
            <person name="Wiley G.B."/>
            <person name="Wincker P."/>
            <person name="Xing Y."/>
            <person name="Yang L."/>
            <person name="Yao Z."/>
            <person name="Ying F."/>
            <person name="Zhai J."/>
            <person name="Zhou L."/>
            <person name="Zuber A."/>
            <person name="Denarie J."/>
            <person name="Dixon R.A."/>
            <person name="May G.D."/>
            <person name="Schwartz D.C."/>
            <person name="Rogers J."/>
            <person name="Quetier F."/>
            <person name="Town C.D."/>
            <person name="Roe B.A."/>
        </authorList>
    </citation>
    <scope>NUCLEOTIDE SEQUENCE [LARGE SCALE GENOMIC DNA]</scope>
    <source>
        <strain evidence="1">A17</strain>
        <strain evidence="2 3">cv. Jemalong A17</strain>
    </source>
</reference>
<dbReference type="EnsemblPlants" id="KEH37850">
    <property type="protein sequence ID" value="KEH37850"/>
    <property type="gene ID" value="MTR_2g449930"/>
</dbReference>
<dbReference type="GO" id="GO:0016301">
    <property type="term" value="F:kinase activity"/>
    <property type="evidence" value="ECO:0007669"/>
    <property type="project" value="UniProtKB-KW"/>
</dbReference>
<dbReference type="Proteomes" id="UP000002051">
    <property type="component" value="Chromosome 2"/>
</dbReference>
<accession>A0A072VIB3</accession>
<keyword evidence="1" id="KW-0808">Transferase</keyword>
<dbReference type="AlphaFoldDB" id="A0A072VIB3"/>
<keyword evidence="1" id="KW-0675">Receptor</keyword>
<organism evidence="1 3">
    <name type="scientific">Medicago truncatula</name>
    <name type="common">Barrel medic</name>
    <name type="synonym">Medicago tribuloides</name>
    <dbReference type="NCBI Taxonomy" id="3880"/>
    <lineage>
        <taxon>Eukaryota</taxon>
        <taxon>Viridiplantae</taxon>
        <taxon>Streptophyta</taxon>
        <taxon>Embryophyta</taxon>
        <taxon>Tracheophyta</taxon>
        <taxon>Spermatophyta</taxon>
        <taxon>Magnoliopsida</taxon>
        <taxon>eudicotyledons</taxon>
        <taxon>Gunneridae</taxon>
        <taxon>Pentapetalae</taxon>
        <taxon>rosids</taxon>
        <taxon>fabids</taxon>
        <taxon>Fabales</taxon>
        <taxon>Fabaceae</taxon>
        <taxon>Papilionoideae</taxon>
        <taxon>50 kb inversion clade</taxon>
        <taxon>NPAAA clade</taxon>
        <taxon>Hologalegina</taxon>
        <taxon>IRL clade</taxon>
        <taxon>Trifolieae</taxon>
        <taxon>Medicago</taxon>
    </lineage>
</organism>
<keyword evidence="3" id="KW-1185">Reference proteome</keyword>
<protein>
    <submittedName>
        <fullName evidence="1">Receptor-like kinase, putative</fullName>
    </submittedName>
</protein>
<reference evidence="2" key="3">
    <citation type="submission" date="2015-04" db="UniProtKB">
        <authorList>
            <consortium name="EnsemblPlants"/>
        </authorList>
    </citation>
    <scope>IDENTIFICATION</scope>
    <source>
        <strain evidence="2">cv. Jemalong A17</strain>
    </source>
</reference>
<evidence type="ECO:0000313" key="2">
    <source>
        <dbReference type="EnsemblPlants" id="KEH37850"/>
    </source>
</evidence>
<evidence type="ECO:0000313" key="1">
    <source>
        <dbReference type="EMBL" id="KEH37850.1"/>
    </source>
</evidence>
<reference evidence="1 3" key="2">
    <citation type="journal article" date="2014" name="BMC Genomics">
        <title>An improved genome release (version Mt4.0) for the model legume Medicago truncatula.</title>
        <authorList>
            <person name="Tang H."/>
            <person name="Krishnakumar V."/>
            <person name="Bidwell S."/>
            <person name="Rosen B."/>
            <person name="Chan A."/>
            <person name="Zhou S."/>
            <person name="Gentzbittel L."/>
            <person name="Childs K.L."/>
            <person name="Yandell M."/>
            <person name="Gundlach H."/>
            <person name="Mayer K.F."/>
            <person name="Schwartz D.C."/>
            <person name="Town C.D."/>
        </authorList>
    </citation>
    <scope>GENOME REANNOTATION</scope>
    <source>
        <strain evidence="1">A17</strain>
        <strain evidence="2 3">cv. Jemalong A17</strain>
    </source>
</reference>
<sequence>MYKSEEKGSNGKLIAIKKKGSNGKLIAIKKVIQELVEEHSKFLRKKMQQIKAEIDTVGHIVPILLLININRLK</sequence>
<name>A0A072VIB3_MEDTR</name>
<gene>
    <name evidence="1" type="ordered locus">MTR_2g449930</name>
</gene>
<dbReference type="HOGENOM" id="CLU_2708506_0_0_1"/>
<evidence type="ECO:0000313" key="3">
    <source>
        <dbReference type="Proteomes" id="UP000002051"/>
    </source>
</evidence>
<proteinExistence type="predicted"/>